<dbReference type="OrthoDB" id="649093at2"/>
<dbReference type="Gene3D" id="3.90.930.1">
    <property type="match status" value="1"/>
</dbReference>
<reference evidence="2 3" key="1">
    <citation type="submission" date="2016-10" db="EMBL/GenBank/DDBJ databases">
        <authorList>
            <person name="de Groot N.N."/>
        </authorList>
    </citation>
    <scope>NUCLEOTIDE SEQUENCE [LARGE SCALE GENOMIC DNA]</scope>
    <source>
        <strain evidence="2 3">DSM 18684</strain>
    </source>
</reference>
<dbReference type="RefSeq" id="WP_090991513.1">
    <property type="nucleotide sequence ID" value="NZ_FOPP01000001.1"/>
</dbReference>
<evidence type="ECO:0000313" key="2">
    <source>
        <dbReference type="EMBL" id="SFG55030.1"/>
    </source>
</evidence>
<protein>
    <submittedName>
        <fullName evidence="2">MORN repeat variant</fullName>
    </submittedName>
</protein>
<proteinExistence type="predicted"/>
<dbReference type="AlphaFoldDB" id="A0A1I2SQK8"/>
<dbReference type="SUPFAM" id="SSF82185">
    <property type="entry name" value="Histone H3 K4-specific methyltransferase SET7/9 N-terminal domain"/>
    <property type="match status" value="1"/>
</dbReference>
<dbReference type="Pfam" id="PF07661">
    <property type="entry name" value="MORN_2"/>
    <property type="match status" value="4"/>
</dbReference>
<organism evidence="2 3">
    <name type="scientific">Pedobacter insulae</name>
    <dbReference type="NCBI Taxonomy" id="414048"/>
    <lineage>
        <taxon>Bacteria</taxon>
        <taxon>Pseudomonadati</taxon>
        <taxon>Bacteroidota</taxon>
        <taxon>Sphingobacteriia</taxon>
        <taxon>Sphingobacteriales</taxon>
        <taxon>Sphingobacteriaceae</taxon>
        <taxon>Pedobacter</taxon>
    </lineage>
</organism>
<dbReference type="Proteomes" id="UP000199666">
    <property type="component" value="Unassembled WGS sequence"/>
</dbReference>
<gene>
    <name evidence="2" type="ORF">SAMN04489864_1016</name>
</gene>
<evidence type="ECO:0000256" key="1">
    <source>
        <dbReference type="SAM" id="SignalP"/>
    </source>
</evidence>
<evidence type="ECO:0000313" key="3">
    <source>
        <dbReference type="Proteomes" id="UP000199666"/>
    </source>
</evidence>
<dbReference type="EMBL" id="FOPP01000001">
    <property type="protein sequence ID" value="SFG55030.1"/>
    <property type="molecule type" value="Genomic_DNA"/>
</dbReference>
<feature type="chain" id="PRO_5011664329" evidence="1">
    <location>
        <begin position="20"/>
        <end position="203"/>
    </location>
</feature>
<keyword evidence="1" id="KW-0732">Signal</keyword>
<dbReference type="InterPro" id="IPR011652">
    <property type="entry name" value="MORN_2"/>
</dbReference>
<keyword evidence="3" id="KW-1185">Reference proteome</keyword>
<name>A0A1I2SQK8_9SPHI</name>
<accession>A0A1I2SQK8</accession>
<dbReference type="STRING" id="414048.SAMN04489864_1016"/>
<sequence>MKRTFLLLFFLFNLHIAYAQQVDNYRQDTTTLYQRTKGFYSDPMRSKWKQELKQEGDAWVLSLYNRKKVLQEKITFTDQNLEERRGPYAFYKNGHIKEEGNYDKGYKHGEWKYYDANAQLAEKVTYSWDKLHGASVTYWDNGQLKASKNYVKGIKVGECKFYYKDGKIALNEVYDENGSLVTGAYFDEHGKAVGAAYVNKVFD</sequence>
<feature type="signal peptide" evidence="1">
    <location>
        <begin position="1"/>
        <end position="19"/>
    </location>
</feature>